<evidence type="ECO:0000313" key="4">
    <source>
        <dbReference type="Proteomes" id="UP001308005"/>
    </source>
</evidence>
<dbReference type="Pfam" id="PF03960">
    <property type="entry name" value="ArsC"/>
    <property type="match status" value="1"/>
</dbReference>
<reference evidence="4" key="1">
    <citation type="submission" date="2023-07" db="EMBL/GenBank/DDBJ databases">
        <title>The carbon used by Thiothrix.</title>
        <authorList>
            <person name="Chen L."/>
        </authorList>
    </citation>
    <scope>NUCLEOTIDE SEQUENCE [LARGE SCALE GENOMIC DNA]</scope>
</reference>
<comment type="caution">
    <text evidence="3">The sequence shown here is derived from an EMBL/GenBank/DDBJ whole genome shotgun (WGS) entry which is preliminary data.</text>
</comment>
<evidence type="ECO:0000256" key="2">
    <source>
        <dbReference type="PROSITE-ProRule" id="PRU01282"/>
    </source>
</evidence>
<dbReference type="NCBIfam" id="TIGR01616">
    <property type="entry name" value="nitro_assoc"/>
    <property type="match status" value="1"/>
</dbReference>
<dbReference type="PANTHER" id="PTHR30041">
    <property type="entry name" value="ARSENATE REDUCTASE"/>
    <property type="match status" value="1"/>
</dbReference>
<protein>
    <submittedName>
        <fullName evidence="3">ArsC/Spx/MgsR family protein</fullName>
    </submittedName>
</protein>
<dbReference type="PROSITE" id="PS51353">
    <property type="entry name" value="ARSC"/>
    <property type="match status" value="1"/>
</dbReference>
<dbReference type="InterPro" id="IPR006503">
    <property type="entry name" value="Nase-assoc"/>
</dbReference>
<dbReference type="PANTHER" id="PTHR30041:SF4">
    <property type="entry name" value="ARSENATE REDUCTASE"/>
    <property type="match status" value="1"/>
</dbReference>
<dbReference type="InterPro" id="IPR006660">
    <property type="entry name" value="Arsenate_reductase-like"/>
</dbReference>
<accession>A0ABU6CZS7</accession>
<dbReference type="Gene3D" id="3.40.30.10">
    <property type="entry name" value="Glutaredoxin"/>
    <property type="match status" value="1"/>
</dbReference>
<evidence type="ECO:0000256" key="1">
    <source>
        <dbReference type="ARBA" id="ARBA00007198"/>
    </source>
</evidence>
<name>A0ABU6CZS7_9GAMM</name>
<dbReference type="RefSeq" id="WP_324696583.1">
    <property type="nucleotide sequence ID" value="NZ_JAYMYJ010000132.1"/>
</dbReference>
<keyword evidence="4" id="KW-1185">Reference proteome</keyword>
<evidence type="ECO:0000313" key="3">
    <source>
        <dbReference type="EMBL" id="MEB4592345.1"/>
    </source>
</evidence>
<reference evidence="3 4" key="2">
    <citation type="submission" date="2024-01" db="EMBL/GenBank/DDBJ databases">
        <authorList>
            <person name="Xie X."/>
        </authorList>
    </citation>
    <scope>NUCLEOTIDE SEQUENCE [LARGE SCALE GENOMIC DNA]</scope>
    <source>
        <strain evidence="3">SCUT-1</strain>
    </source>
</reference>
<proteinExistence type="inferred from homology"/>
<dbReference type="SUPFAM" id="SSF52833">
    <property type="entry name" value="Thioredoxin-like"/>
    <property type="match status" value="1"/>
</dbReference>
<sequence>MAELDFYEKPGCINNRKQQEILRQLGHVLRAHDLLTTPWTPERLRPFFAAKPVTEWFNYTAPRVKSGEVDPTVLDEAGALAAMVADPLLIRRPLIACEAGQCSGFDDNPVLQALGVYEAPEGIETCPRAHAANPCQYPPAEAT</sequence>
<dbReference type="Proteomes" id="UP001308005">
    <property type="component" value="Unassembled WGS sequence"/>
</dbReference>
<dbReference type="InterPro" id="IPR036249">
    <property type="entry name" value="Thioredoxin-like_sf"/>
</dbReference>
<organism evidence="3 4">
    <name type="scientific">Candidatus Thiothrix phosphatis</name>
    <dbReference type="NCBI Taxonomy" id="3112415"/>
    <lineage>
        <taxon>Bacteria</taxon>
        <taxon>Pseudomonadati</taxon>
        <taxon>Pseudomonadota</taxon>
        <taxon>Gammaproteobacteria</taxon>
        <taxon>Thiotrichales</taxon>
        <taxon>Thiotrichaceae</taxon>
        <taxon>Thiothrix</taxon>
    </lineage>
</organism>
<dbReference type="EMBL" id="JAYMYJ010000132">
    <property type="protein sequence ID" value="MEB4592345.1"/>
    <property type="molecule type" value="Genomic_DNA"/>
</dbReference>
<comment type="similarity">
    <text evidence="1 2">Belongs to the ArsC family.</text>
</comment>
<gene>
    <name evidence="3" type="ORF">VSS37_15260</name>
</gene>